<feature type="transmembrane region" description="Helical" evidence="7">
    <location>
        <begin position="364"/>
        <end position="388"/>
    </location>
</feature>
<dbReference type="GO" id="GO:0006508">
    <property type="term" value="P:proteolysis"/>
    <property type="evidence" value="ECO:0007669"/>
    <property type="project" value="UniProtKB-KW"/>
</dbReference>
<dbReference type="KEGG" id="lvs:LOKVESSMR4R_02908"/>
<dbReference type="SUPFAM" id="SSF50156">
    <property type="entry name" value="PDZ domain-like"/>
    <property type="match status" value="1"/>
</dbReference>
<dbReference type="Proteomes" id="UP000195273">
    <property type="component" value="Chromosome"/>
</dbReference>
<evidence type="ECO:0000313" key="11">
    <source>
        <dbReference type="Proteomes" id="UP000195273"/>
    </source>
</evidence>
<dbReference type="Gene3D" id="2.70.70.10">
    <property type="entry name" value="Glucose Permease (Domain IIA)"/>
    <property type="match status" value="1"/>
</dbReference>
<dbReference type="InterPro" id="IPR029045">
    <property type="entry name" value="ClpP/crotonase-like_dom_sf"/>
</dbReference>
<dbReference type="SMART" id="SM00228">
    <property type="entry name" value="PDZ"/>
    <property type="match status" value="1"/>
</dbReference>
<accession>A0A1Y0EFJ0</accession>
<keyword evidence="7" id="KW-1133">Transmembrane helix</keyword>
<dbReference type="SUPFAM" id="SSF51261">
    <property type="entry name" value="Duplicated hybrid motif"/>
    <property type="match status" value="1"/>
</dbReference>
<keyword evidence="4 5" id="KW-0720">Serine protease</keyword>
<dbReference type="GO" id="GO:0008236">
    <property type="term" value="F:serine-type peptidase activity"/>
    <property type="evidence" value="ECO:0007669"/>
    <property type="project" value="UniProtKB-KW"/>
</dbReference>
<dbReference type="SUPFAM" id="SSF52096">
    <property type="entry name" value="ClpP/crotonase"/>
    <property type="match status" value="1"/>
</dbReference>
<dbReference type="InterPro" id="IPR011055">
    <property type="entry name" value="Dup_hybrid_motif"/>
</dbReference>
<dbReference type="Gene3D" id="2.30.42.10">
    <property type="match status" value="1"/>
</dbReference>
<dbReference type="GO" id="GO:0004175">
    <property type="term" value="F:endopeptidase activity"/>
    <property type="evidence" value="ECO:0007669"/>
    <property type="project" value="TreeGrafter"/>
</dbReference>
<dbReference type="Gene3D" id="3.30.750.44">
    <property type="match status" value="1"/>
</dbReference>
<dbReference type="PROSITE" id="PS50106">
    <property type="entry name" value="PDZ"/>
    <property type="match status" value="1"/>
</dbReference>
<evidence type="ECO:0000256" key="4">
    <source>
        <dbReference type="ARBA" id="ARBA00022825"/>
    </source>
</evidence>
<dbReference type="EMBL" id="CP021431">
    <property type="protein sequence ID" value="ARU02199.1"/>
    <property type="molecule type" value="Genomic_DNA"/>
</dbReference>
<evidence type="ECO:0000256" key="8">
    <source>
        <dbReference type="SAM" id="SignalP"/>
    </source>
</evidence>
<keyword evidence="2 5" id="KW-0645">Protease</keyword>
<gene>
    <name evidence="10" type="ORF">LOKVESSMR4R_02908</name>
</gene>
<dbReference type="AlphaFoldDB" id="A0A1Y0EFJ0"/>
<dbReference type="InterPro" id="IPR036034">
    <property type="entry name" value="PDZ_sf"/>
</dbReference>
<dbReference type="GO" id="GO:0030288">
    <property type="term" value="C:outer membrane-bounded periplasmic space"/>
    <property type="evidence" value="ECO:0007669"/>
    <property type="project" value="TreeGrafter"/>
</dbReference>
<dbReference type="SMART" id="SM00245">
    <property type="entry name" value="TSPc"/>
    <property type="match status" value="1"/>
</dbReference>
<feature type="compositionally biased region" description="Basic and acidic residues" evidence="6">
    <location>
        <begin position="760"/>
        <end position="772"/>
    </location>
</feature>
<reference evidence="10 11" key="1">
    <citation type="submission" date="2017-05" db="EMBL/GenBank/DDBJ databases">
        <title>Genome Sequence of Loktanella vestfoldensis Strain SMR4r Isolated from a Culture of the Diatom Skeletonema marinoi.</title>
        <authorList>
            <person name="Topel M."/>
            <person name="Pinder M.I.M."/>
            <person name="Johansson O.N."/>
            <person name="Kourtchenko O."/>
            <person name="Godhe A."/>
            <person name="Clarke A.K."/>
        </authorList>
    </citation>
    <scope>NUCLEOTIDE SEQUENCE [LARGE SCALE GENOMIC DNA]</scope>
    <source>
        <strain evidence="10 11">SMR4r</strain>
    </source>
</reference>
<evidence type="ECO:0000256" key="2">
    <source>
        <dbReference type="ARBA" id="ARBA00022670"/>
    </source>
</evidence>
<name>A0A1Y0EFJ0_9RHOB</name>
<dbReference type="CDD" id="cd07560">
    <property type="entry name" value="Peptidase_S41_CPP"/>
    <property type="match status" value="1"/>
</dbReference>
<dbReference type="CDD" id="cd12797">
    <property type="entry name" value="M23_peptidase"/>
    <property type="match status" value="1"/>
</dbReference>
<feature type="chain" id="PRO_5012598205" evidence="8">
    <location>
        <begin position="21"/>
        <end position="806"/>
    </location>
</feature>
<dbReference type="GO" id="GO:0007165">
    <property type="term" value="P:signal transduction"/>
    <property type="evidence" value="ECO:0007669"/>
    <property type="project" value="TreeGrafter"/>
</dbReference>
<dbReference type="EC" id="3.4.21.-" evidence="10"/>
<evidence type="ECO:0000256" key="6">
    <source>
        <dbReference type="SAM" id="MobiDB-lite"/>
    </source>
</evidence>
<dbReference type="InterPro" id="IPR005151">
    <property type="entry name" value="Tail-specific_protease"/>
</dbReference>
<dbReference type="Pfam" id="PF17820">
    <property type="entry name" value="PDZ_6"/>
    <property type="match status" value="1"/>
</dbReference>
<dbReference type="PANTHER" id="PTHR32060">
    <property type="entry name" value="TAIL-SPECIFIC PROTEASE"/>
    <property type="match status" value="1"/>
</dbReference>
<keyword evidence="7" id="KW-0812">Transmembrane</keyword>
<dbReference type="CDD" id="cd06782">
    <property type="entry name" value="cpPDZ_CPP-like"/>
    <property type="match status" value="1"/>
</dbReference>
<feature type="region of interest" description="Disordered" evidence="6">
    <location>
        <begin position="753"/>
        <end position="773"/>
    </location>
</feature>
<dbReference type="Pfam" id="PF22694">
    <property type="entry name" value="CtpB_N-like"/>
    <property type="match status" value="1"/>
</dbReference>
<keyword evidence="8" id="KW-0732">Signal</keyword>
<proteinExistence type="inferred from homology"/>
<protein>
    <submittedName>
        <fullName evidence="10">Putative CtpA-like serine protease</fullName>
        <ecNumber evidence="10">3.4.21.-</ecNumber>
    </submittedName>
</protein>
<comment type="similarity">
    <text evidence="1 5">Belongs to the peptidase S41A family.</text>
</comment>
<dbReference type="NCBIfam" id="TIGR00225">
    <property type="entry name" value="prc"/>
    <property type="match status" value="1"/>
</dbReference>
<keyword evidence="11" id="KW-1185">Reference proteome</keyword>
<dbReference type="InterPro" id="IPR041489">
    <property type="entry name" value="PDZ_6"/>
</dbReference>
<organism evidence="10 11">
    <name type="scientific">Yoonia vestfoldensis</name>
    <dbReference type="NCBI Taxonomy" id="245188"/>
    <lineage>
        <taxon>Bacteria</taxon>
        <taxon>Pseudomonadati</taxon>
        <taxon>Pseudomonadota</taxon>
        <taxon>Alphaproteobacteria</taxon>
        <taxon>Rhodobacterales</taxon>
        <taxon>Paracoccaceae</taxon>
        <taxon>Yoonia</taxon>
    </lineage>
</organism>
<evidence type="ECO:0000256" key="1">
    <source>
        <dbReference type="ARBA" id="ARBA00009179"/>
    </source>
</evidence>
<evidence type="ECO:0000256" key="3">
    <source>
        <dbReference type="ARBA" id="ARBA00022801"/>
    </source>
</evidence>
<dbReference type="InterPro" id="IPR001478">
    <property type="entry name" value="PDZ"/>
</dbReference>
<evidence type="ECO:0000313" key="10">
    <source>
        <dbReference type="EMBL" id="ARU02199.1"/>
    </source>
</evidence>
<evidence type="ECO:0000256" key="7">
    <source>
        <dbReference type="SAM" id="Phobius"/>
    </source>
</evidence>
<keyword evidence="3 5" id="KW-0378">Hydrolase</keyword>
<keyword evidence="7" id="KW-0472">Membrane</keyword>
<sequence>MRWAAILILLALPAAAQQSADDAARQLLAANAQLGAAEGAADQVAALTQTVQAYEAGLLAMRQSLREITAAEAEVAADLAARRDEIAGFLMVLASIGQSPQPVMLANPEGPVGAVRAGMIIADLTPALRDDVIRLQREFDRLRDLRDRRIAAAEMLREGLDFAQTARAALGRAISERQDVPRRFVEDPAQSAQRLASAQTLAALASELAGLDMPAQTDLAPAADLPLPVAGIIRTGTPDRPGITIAAAPQALVTSPVRATLLFRGPLLDYGNVVILEPAEDVLFVIAGMAEAFGQPGEIIAAGAPLGLMGGTSAWMTLILVTIRRLMPVRPRSPFILRSGMGKLRSTRMHGSRWNRMGKPMNKLMMAATGGAVLGLLVTSQVAGPLLAQEQGQQTSVYEQLDLFGDIFERIRAGYVEEVDDRELIEAAINGMLTSLDPHSSYLSAEDAAAMRVQTSGEFGGLGIEVTQEEGWVKVVSPMDGTPADVAGIMAGDFITAVDGESVMGLTLDDAVNLMRGPVGSEIVITVVREGEVEPFEVSIIRDTIKLTAVRTRTEGDAVVLRVSTFNEQTFPNLRDGMAEQVAAAGGLDNIDGIVLDLRNNPGGLLSQAIYVADAFLDAGEITSTRGRNPEDGERFNATSGDLAEGKPIVVLINGGSASASEIVAGALQDHRRAIIVGTNSFGKGSVQTVVPLRGEGAMRLTTSRYYTPSGRSIQALGISPDIIVEQPRPQPATDEEDDAPATRSEADLRGALNNGLSEDQLRQVEQERARAETAAQLREQDYQLAYAIDILKGLNALGPLANGAD</sequence>
<dbReference type="InterPro" id="IPR055210">
    <property type="entry name" value="CtpA/B_N"/>
</dbReference>
<evidence type="ECO:0000259" key="9">
    <source>
        <dbReference type="PROSITE" id="PS50106"/>
    </source>
</evidence>
<dbReference type="FunFam" id="2.30.42.10:FF:000063">
    <property type="entry name" value="Peptidase, S41 family"/>
    <property type="match status" value="1"/>
</dbReference>
<evidence type="ECO:0000256" key="5">
    <source>
        <dbReference type="RuleBase" id="RU004404"/>
    </source>
</evidence>
<feature type="signal peptide" evidence="8">
    <location>
        <begin position="1"/>
        <end position="20"/>
    </location>
</feature>
<dbReference type="STRING" id="1122181.GCA_000382265_00242"/>
<dbReference type="InterPro" id="IPR004447">
    <property type="entry name" value="Peptidase_S41A"/>
</dbReference>
<feature type="domain" description="PDZ" evidence="9">
    <location>
        <begin position="448"/>
        <end position="516"/>
    </location>
</feature>
<dbReference type="PANTHER" id="PTHR32060:SF30">
    <property type="entry name" value="CARBOXY-TERMINAL PROCESSING PROTEASE CTPA"/>
    <property type="match status" value="1"/>
</dbReference>
<dbReference type="Gene3D" id="3.90.226.10">
    <property type="entry name" value="2-enoyl-CoA Hydratase, Chain A, domain 1"/>
    <property type="match status" value="1"/>
</dbReference>
<feature type="transmembrane region" description="Helical" evidence="7">
    <location>
        <begin position="299"/>
        <end position="323"/>
    </location>
</feature>
<feature type="region of interest" description="Disordered" evidence="6">
    <location>
        <begin position="726"/>
        <end position="745"/>
    </location>
</feature>
<dbReference type="Pfam" id="PF03572">
    <property type="entry name" value="Peptidase_S41"/>
    <property type="match status" value="1"/>
</dbReference>